<keyword evidence="5" id="KW-1185">Reference proteome</keyword>
<evidence type="ECO:0000313" key="4">
    <source>
        <dbReference type="EMBL" id="CEG21517.1"/>
    </source>
</evidence>
<protein>
    <submittedName>
        <fullName evidence="4">DNA-binding transcriptional repressor FabR</fullName>
    </submittedName>
</protein>
<feature type="domain" description="HTH tetR-type" evidence="3">
    <location>
        <begin position="10"/>
        <end position="70"/>
    </location>
</feature>
<evidence type="ECO:0000313" key="5">
    <source>
        <dbReference type="Proteomes" id="UP000043699"/>
    </source>
</evidence>
<dbReference type="Proteomes" id="UP000043699">
    <property type="component" value="Unassembled WGS sequence"/>
</dbReference>
<keyword evidence="1 2" id="KW-0238">DNA-binding</keyword>
<dbReference type="Gene3D" id="1.10.357.10">
    <property type="entry name" value="Tetracycline Repressor, domain 2"/>
    <property type="match status" value="1"/>
</dbReference>
<evidence type="ECO:0000256" key="1">
    <source>
        <dbReference type="ARBA" id="ARBA00023125"/>
    </source>
</evidence>
<dbReference type="AlphaFoldDB" id="A0A098EI85"/>
<dbReference type="InterPro" id="IPR009057">
    <property type="entry name" value="Homeodomain-like_sf"/>
</dbReference>
<gene>
    <name evidence="4" type="ORF">BN1080_00428</name>
</gene>
<dbReference type="InterPro" id="IPR050624">
    <property type="entry name" value="HTH-type_Tx_Regulator"/>
</dbReference>
<dbReference type="GO" id="GO:0003677">
    <property type="term" value="F:DNA binding"/>
    <property type="evidence" value="ECO:0007669"/>
    <property type="project" value="UniProtKB-UniRule"/>
</dbReference>
<name>A0A098EI85_9BACL</name>
<dbReference type="OrthoDB" id="9810250at2"/>
<dbReference type="RefSeq" id="WP_052650072.1">
    <property type="nucleotide sequence ID" value="NZ_CCXS01000001.1"/>
</dbReference>
<dbReference type="PROSITE" id="PS50977">
    <property type="entry name" value="HTH_TETR_2"/>
    <property type="match status" value="1"/>
</dbReference>
<proteinExistence type="predicted"/>
<dbReference type="EMBL" id="CCXS01000001">
    <property type="protein sequence ID" value="CEG21517.1"/>
    <property type="molecule type" value="Genomic_DNA"/>
</dbReference>
<accession>A0A098EI85</accession>
<dbReference type="InterPro" id="IPR001647">
    <property type="entry name" value="HTH_TetR"/>
</dbReference>
<dbReference type="InterPro" id="IPR039532">
    <property type="entry name" value="TetR_C_Firmicutes"/>
</dbReference>
<reference evidence="4 5" key="1">
    <citation type="submission" date="2014-09" db="EMBL/GenBank/DDBJ databases">
        <authorList>
            <person name="Urmite Genomes Urmite Genomes"/>
        </authorList>
    </citation>
    <scope>NUCLEOTIDE SEQUENCE [LARGE SCALE GENOMIC DNA]</scope>
    <source>
        <strain evidence="4 5">ES2</strain>
    </source>
</reference>
<dbReference type="PANTHER" id="PTHR43479">
    <property type="entry name" value="ACREF/ENVCD OPERON REPRESSOR-RELATED"/>
    <property type="match status" value="1"/>
</dbReference>
<feature type="DNA-binding region" description="H-T-H motif" evidence="2">
    <location>
        <begin position="33"/>
        <end position="52"/>
    </location>
</feature>
<sequence>MAATEDRRVLRTQKNLKDALLALLEDKELRELSVTEVTKKAKCNRVTFYAHYKDLNELLSAIFDDYLQGLIAYFRQSFQHLDRFSSKDVQRHQPIFEYIYQNQPIFSLIIKGEVLPGSQNQFCESLVRVSATELALEGENELQMEIPELNYYLTYGMLGFFIYWSKQDFQDSPETMAKKIADLHGKIYEGSIVLGE</sequence>
<dbReference type="SUPFAM" id="SSF46689">
    <property type="entry name" value="Homeodomain-like"/>
    <property type="match status" value="1"/>
</dbReference>
<dbReference type="Pfam" id="PF14278">
    <property type="entry name" value="TetR_C_8"/>
    <property type="match status" value="1"/>
</dbReference>
<evidence type="ECO:0000259" key="3">
    <source>
        <dbReference type="PROSITE" id="PS50977"/>
    </source>
</evidence>
<evidence type="ECO:0000256" key="2">
    <source>
        <dbReference type="PROSITE-ProRule" id="PRU00335"/>
    </source>
</evidence>
<organism evidence="4 5">
    <name type="scientific">Planococcus massiliensis</name>
    <dbReference type="NCBI Taxonomy" id="1499687"/>
    <lineage>
        <taxon>Bacteria</taxon>
        <taxon>Bacillati</taxon>
        <taxon>Bacillota</taxon>
        <taxon>Bacilli</taxon>
        <taxon>Bacillales</taxon>
        <taxon>Caryophanaceae</taxon>
        <taxon>Planococcus</taxon>
    </lineage>
</organism>
<dbReference type="PANTHER" id="PTHR43479:SF7">
    <property type="entry name" value="TETR-FAMILY TRANSCRIPTIONAL REGULATOR"/>
    <property type="match status" value="1"/>
</dbReference>
<dbReference type="STRING" id="1499687.BN1080_00428"/>